<feature type="active site" description="Proton acceptor" evidence="4">
    <location>
        <position position="235"/>
    </location>
</feature>
<dbReference type="AlphaFoldDB" id="L7W0J5"/>
<keyword evidence="5" id="KW-0175">Coiled coil</keyword>
<feature type="active site" description="Nucleophile" evidence="4">
    <location>
        <position position="63"/>
    </location>
</feature>
<evidence type="ECO:0000256" key="2">
    <source>
        <dbReference type="ARBA" id="ARBA00022963"/>
    </source>
</evidence>
<keyword evidence="1 4" id="KW-0378">Hydrolase</keyword>
<evidence type="ECO:0000259" key="6">
    <source>
        <dbReference type="PROSITE" id="PS51635"/>
    </source>
</evidence>
<dbReference type="Pfam" id="PF01734">
    <property type="entry name" value="Patatin"/>
    <property type="match status" value="1"/>
</dbReference>
<dbReference type="PROSITE" id="PS51635">
    <property type="entry name" value="PNPLA"/>
    <property type="match status" value="1"/>
</dbReference>
<keyword evidence="2 4" id="KW-0442">Lipid degradation</keyword>
<accession>L7W0J5</accession>
<reference evidence="7" key="1">
    <citation type="submission" date="2012-09" db="EMBL/GenBank/DDBJ databases">
        <title>Metagenomic Characterization of a Microbial Community in Wastewater Detects High Levels of Antibiotic Resistance.</title>
        <authorList>
            <person name="Abrams M."/>
            <person name="Caldwell A."/>
            <person name="Vandaei E."/>
            <person name="Lee W."/>
            <person name="Perrott J."/>
            <person name="Khan S.Y."/>
            <person name="Ta J."/>
            <person name="Romero D."/>
            <person name="Nguyen V."/>
            <person name="Pourmand N."/>
            <person name="Ouverney C.C."/>
        </authorList>
    </citation>
    <scope>NUCLEOTIDE SEQUENCE</scope>
</reference>
<dbReference type="GO" id="GO:0016042">
    <property type="term" value="P:lipid catabolic process"/>
    <property type="evidence" value="ECO:0007669"/>
    <property type="project" value="UniProtKB-UniRule"/>
</dbReference>
<dbReference type="PANTHER" id="PTHR14226:SF57">
    <property type="entry name" value="BLR7027 PROTEIN"/>
    <property type="match status" value="1"/>
</dbReference>
<dbReference type="Gene3D" id="3.40.1090.10">
    <property type="entry name" value="Cytosolic phospholipase A2 catalytic domain"/>
    <property type="match status" value="2"/>
</dbReference>
<keyword evidence="3 4" id="KW-0443">Lipid metabolism</keyword>
<feature type="domain" description="PNPLA" evidence="6">
    <location>
        <begin position="26"/>
        <end position="249"/>
    </location>
</feature>
<evidence type="ECO:0000256" key="4">
    <source>
        <dbReference type="PROSITE-ProRule" id="PRU01161"/>
    </source>
</evidence>
<feature type="coiled-coil region" evidence="5">
    <location>
        <begin position="400"/>
        <end position="427"/>
    </location>
</feature>
<dbReference type="SUPFAM" id="SSF52151">
    <property type="entry name" value="FabD/lysophospholipase-like"/>
    <property type="match status" value="1"/>
</dbReference>
<evidence type="ECO:0000256" key="5">
    <source>
        <dbReference type="SAM" id="Coils"/>
    </source>
</evidence>
<feature type="short sequence motif" description="DGA/G" evidence="4">
    <location>
        <begin position="235"/>
        <end position="237"/>
    </location>
</feature>
<comment type="caution">
    <text evidence="4">Lacks conserved residue(s) required for the propagation of feature annotation.</text>
</comment>
<dbReference type="PANTHER" id="PTHR14226">
    <property type="entry name" value="NEUROPATHY TARGET ESTERASE/SWISS CHEESE D.MELANOGASTER"/>
    <property type="match status" value="1"/>
</dbReference>
<dbReference type="GO" id="GO:0016787">
    <property type="term" value="F:hydrolase activity"/>
    <property type="evidence" value="ECO:0007669"/>
    <property type="project" value="UniProtKB-UniRule"/>
</dbReference>
<sequence>MSASSSLLSSRDQAHRSRNKPRVALALAGGGPLGAIYEIGALCALEEALGWSLNEAEHFVGVSAGGFIAAGLANGMTPRDLCQLFIASQPDSANDGMADVFDPAWLMRPAYKEWGYRLMQVPQLGVQSFWAWAHGQKSLIGALEKMAPVLPTGVFSNEEVDRQLARLFSQPGRSNDFRELSKRLTLVATHLDSGDAAPFGRPGWDHVPISRAIAASAALPGLFPPVEIDGRYYVDGALKKTMHATVALDEGVDVMFCLNPLVPFDATRPVFPRVGQHQAIPPMVDGGLPSVMNQTFRSLIHSRLELGMKQYEHAYPDATIVLIEPDHRDPEMFLANTFSYRQRHTLAEHAYQQTRQLLRNQFTTLNSKLQGHGLGLNHDGLFDLNKQLLSSASLSSSSSSSGSQRRLQRLNTAIERLQDNLNDLHHAIEQGVVTRRR</sequence>
<name>L7W0J5_9BACT</name>
<evidence type="ECO:0000256" key="1">
    <source>
        <dbReference type="ARBA" id="ARBA00022801"/>
    </source>
</evidence>
<dbReference type="EMBL" id="JX649890">
    <property type="protein sequence ID" value="AGC72020.1"/>
    <property type="molecule type" value="Genomic_DNA"/>
</dbReference>
<protein>
    <submittedName>
        <fullName evidence="7">Phospholipase, patatin family</fullName>
    </submittedName>
</protein>
<dbReference type="InterPro" id="IPR050301">
    <property type="entry name" value="NTE"/>
</dbReference>
<evidence type="ECO:0000256" key="3">
    <source>
        <dbReference type="ARBA" id="ARBA00023098"/>
    </source>
</evidence>
<evidence type="ECO:0000313" key="7">
    <source>
        <dbReference type="EMBL" id="AGC72020.1"/>
    </source>
</evidence>
<proteinExistence type="predicted"/>
<dbReference type="InterPro" id="IPR016035">
    <property type="entry name" value="Acyl_Trfase/lysoPLipase"/>
</dbReference>
<organism evidence="7">
    <name type="scientific">uncultured bacterium A1Q1_fos_500</name>
    <dbReference type="NCBI Taxonomy" id="1256579"/>
    <lineage>
        <taxon>Bacteria</taxon>
        <taxon>environmental samples</taxon>
    </lineage>
</organism>
<dbReference type="InterPro" id="IPR002641">
    <property type="entry name" value="PNPLA_dom"/>
</dbReference>
<feature type="short sequence motif" description="GXSXG" evidence="4">
    <location>
        <begin position="61"/>
        <end position="65"/>
    </location>
</feature>